<dbReference type="SUPFAM" id="SSF51735">
    <property type="entry name" value="NAD(P)-binding Rossmann-fold domains"/>
    <property type="match status" value="1"/>
</dbReference>
<dbReference type="CDD" id="cd05233">
    <property type="entry name" value="SDR_c"/>
    <property type="match status" value="1"/>
</dbReference>
<dbReference type="GO" id="GO:0008202">
    <property type="term" value="P:steroid metabolic process"/>
    <property type="evidence" value="ECO:0007669"/>
    <property type="project" value="UniProtKB-KW"/>
</dbReference>
<dbReference type="AlphaFoldDB" id="A0A2T2X9T6"/>
<gene>
    <name evidence="4" type="ORF">C7B43_02455</name>
</gene>
<dbReference type="PROSITE" id="PS00061">
    <property type="entry name" value="ADH_SHORT"/>
    <property type="match status" value="1"/>
</dbReference>
<protein>
    <recommendedName>
        <fullName evidence="6">3-oxoacyl-ACP reductase</fullName>
    </recommendedName>
</protein>
<dbReference type="PRINTS" id="PR00080">
    <property type="entry name" value="SDRFAMILY"/>
</dbReference>
<dbReference type="Pfam" id="PF13561">
    <property type="entry name" value="adh_short_C2"/>
    <property type="match status" value="1"/>
</dbReference>
<sequence length="254" mass="27230">MDIGVQGKTVLITGSSGDIGRATAKLYAQEGARIIVTYHSNEEGARQTARIVNEFGAQAHIVHLDVGSESSVQGVMDEISEEGGVDILINNAMTRGWTSFPFEEASLDQWTQTLAIGLTGSFLMVRACLPHMRQQRWGRIVNISSEIALYGMNKSSHYAAAKSGLHGFTRSIAKELGPYGILSNVVAPWLVMTDRLKHTLPEQAKETAARVNPLGGAPEAEDVARTILFVGSGWNTYVNGEIIAVDGGAHALPG</sequence>
<proteinExistence type="inferred from homology"/>
<keyword evidence="3" id="KW-0753">Steroid metabolism</keyword>
<evidence type="ECO:0000313" key="4">
    <source>
        <dbReference type="EMBL" id="PSR31250.1"/>
    </source>
</evidence>
<dbReference type="GO" id="GO:0016491">
    <property type="term" value="F:oxidoreductase activity"/>
    <property type="evidence" value="ECO:0007669"/>
    <property type="project" value="UniProtKB-KW"/>
</dbReference>
<evidence type="ECO:0000256" key="3">
    <source>
        <dbReference type="ARBA" id="ARBA00023221"/>
    </source>
</evidence>
<keyword evidence="3" id="KW-0443">Lipid metabolism</keyword>
<evidence type="ECO:0008006" key="6">
    <source>
        <dbReference type="Google" id="ProtNLM"/>
    </source>
</evidence>
<dbReference type="PANTHER" id="PTHR42879:SF2">
    <property type="entry name" value="3-OXOACYL-[ACYL-CARRIER-PROTEIN] REDUCTASE FABG"/>
    <property type="match status" value="1"/>
</dbReference>
<accession>A0A2T2X9T6</accession>
<dbReference type="PANTHER" id="PTHR42879">
    <property type="entry name" value="3-OXOACYL-(ACYL-CARRIER-PROTEIN) REDUCTASE"/>
    <property type="match status" value="1"/>
</dbReference>
<name>A0A2T2X9T6_9FIRM</name>
<dbReference type="FunFam" id="3.40.50.720:FF:000173">
    <property type="entry name" value="3-oxoacyl-[acyl-carrier protein] reductase"/>
    <property type="match status" value="1"/>
</dbReference>
<dbReference type="EMBL" id="PXYT01000003">
    <property type="protein sequence ID" value="PSR31250.1"/>
    <property type="molecule type" value="Genomic_DNA"/>
</dbReference>
<dbReference type="InterPro" id="IPR002347">
    <property type="entry name" value="SDR_fam"/>
</dbReference>
<evidence type="ECO:0000256" key="1">
    <source>
        <dbReference type="ARBA" id="ARBA00006484"/>
    </source>
</evidence>
<comment type="caution">
    <text evidence="4">The sequence shown here is derived from an EMBL/GenBank/DDBJ whole genome shotgun (WGS) entry which is preliminary data.</text>
</comment>
<evidence type="ECO:0000313" key="5">
    <source>
        <dbReference type="Proteomes" id="UP000242699"/>
    </source>
</evidence>
<comment type="similarity">
    <text evidence="1">Belongs to the short-chain dehydrogenases/reductases (SDR) family.</text>
</comment>
<dbReference type="InterPro" id="IPR050259">
    <property type="entry name" value="SDR"/>
</dbReference>
<organism evidence="4 5">
    <name type="scientific">Sulfobacillus benefaciens</name>
    <dbReference type="NCBI Taxonomy" id="453960"/>
    <lineage>
        <taxon>Bacteria</taxon>
        <taxon>Bacillati</taxon>
        <taxon>Bacillota</taxon>
        <taxon>Clostridia</taxon>
        <taxon>Eubacteriales</taxon>
        <taxon>Clostridiales Family XVII. Incertae Sedis</taxon>
        <taxon>Sulfobacillus</taxon>
    </lineage>
</organism>
<evidence type="ECO:0000256" key="2">
    <source>
        <dbReference type="ARBA" id="ARBA00023002"/>
    </source>
</evidence>
<reference evidence="4 5" key="1">
    <citation type="journal article" date="2014" name="BMC Genomics">
        <title>Comparison of environmental and isolate Sulfobacillus genomes reveals diverse carbon, sulfur, nitrogen, and hydrogen metabolisms.</title>
        <authorList>
            <person name="Justice N.B."/>
            <person name="Norman A."/>
            <person name="Brown C.T."/>
            <person name="Singh A."/>
            <person name="Thomas B.C."/>
            <person name="Banfield J.F."/>
        </authorList>
    </citation>
    <scope>NUCLEOTIDE SEQUENCE [LARGE SCALE GENOMIC DNA]</scope>
    <source>
        <strain evidence="4">AMDSBA1</strain>
    </source>
</reference>
<keyword evidence="2" id="KW-0560">Oxidoreductase</keyword>
<dbReference type="Proteomes" id="UP000242699">
    <property type="component" value="Unassembled WGS sequence"/>
</dbReference>
<dbReference type="InterPro" id="IPR020904">
    <property type="entry name" value="Sc_DH/Rdtase_CS"/>
</dbReference>
<dbReference type="InterPro" id="IPR036291">
    <property type="entry name" value="NAD(P)-bd_dom_sf"/>
</dbReference>
<dbReference type="Gene3D" id="3.40.50.720">
    <property type="entry name" value="NAD(P)-binding Rossmann-like Domain"/>
    <property type="match status" value="1"/>
</dbReference>
<dbReference type="PRINTS" id="PR00081">
    <property type="entry name" value="GDHRDH"/>
</dbReference>
<dbReference type="GO" id="GO:0032787">
    <property type="term" value="P:monocarboxylic acid metabolic process"/>
    <property type="evidence" value="ECO:0007669"/>
    <property type="project" value="UniProtKB-ARBA"/>
</dbReference>